<dbReference type="EMBL" id="FOSJ01000032">
    <property type="protein sequence ID" value="SFK42240.1"/>
    <property type="molecule type" value="Genomic_DNA"/>
</dbReference>
<evidence type="ECO:0000313" key="4">
    <source>
        <dbReference type="Proteomes" id="UP000199589"/>
    </source>
</evidence>
<keyword evidence="4" id="KW-1185">Reference proteome</keyword>
<protein>
    <recommendedName>
        <fullName evidence="1">Transposase InsH N-terminal domain-containing protein</fullName>
    </recommendedName>
</protein>
<dbReference type="PANTHER" id="PTHR33408">
    <property type="entry name" value="TRANSPOSASE"/>
    <property type="match status" value="1"/>
</dbReference>
<reference evidence="4" key="1">
    <citation type="submission" date="2016-10" db="EMBL/GenBank/DDBJ databases">
        <authorList>
            <person name="Varghese N."/>
            <person name="Submissions S."/>
        </authorList>
    </citation>
    <scope>NUCLEOTIDE SEQUENCE [LARGE SCALE GENOMIC DNA]</scope>
    <source>
        <strain evidence="4">DSM 16108</strain>
    </source>
</reference>
<dbReference type="Pfam" id="PF05598">
    <property type="entry name" value="DUF772"/>
    <property type="match status" value="1"/>
</dbReference>
<dbReference type="AlphaFoldDB" id="A0A1I3ZEC1"/>
<dbReference type="EMBL" id="FOSJ01000088">
    <property type="protein sequence ID" value="SFK73332.1"/>
    <property type="molecule type" value="Genomic_DNA"/>
</dbReference>
<sequence length="65" mass="7687">MYTQYTMNQTTLPLEMNCYLPENHIVYSIHQVVEDLDDSQYHLIENDFGRPAYHPKVLLKALLFA</sequence>
<accession>A0A1I3ZEC1</accession>
<dbReference type="InterPro" id="IPR008490">
    <property type="entry name" value="Transposase_InsH_N"/>
</dbReference>
<evidence type="ECO:0000313" key="2">
    <source>
        <dbReference type="EMBL" id="SFK42240.1"/>
    </source>
</evidence>
<evidence type="ECO:0000313" key="3">
    <source>
        <dbReference type="EMBL" id="SFK73332.1"/>
    </source>
</evidence>
<feature type="non-terminal residue" evidence="2">
    <location>
        <position position="65"/>
    </location>
</feature>
<name>A0A1I3ZEC1_9LACT</name>
<feature type="domain" description="Transposase InsH N-terminal" evidence="1">
    <location>
        <begin position="16"/>
        <end position="64"/>
    </location>
</feature>
<dbReference type="Proteomes" id="UP000199589">
    <property type="component" value="Unassembled WGS sequence"/>
</dbReference>
<organism evidence="2 4">
    <name type="scientific">Marinilactibacillus piezotolerans</name>
    <dbReference type="NCBI Taxonomy" id="258723"/>
    <lineage>
        <taxon>Bacteria</taxon>
        <taxon>Bacillati</taxon>
        <taxon>Bacillota</taxon>
        <taxon>Bacilli</taxon>
        <taxon>Lactobacillales</taxon>
        <taxon>Carnobacteriaceae</taxon>
        <taxon>Marinilactibacillus</taxon>
    </lineage>
</organism>
<reference evidence="2" key="2">
    <citation type="submission" date="2016-10" db="EMBL/GenBank/DDBJ databases">
        <authorList>
            <person name="de Groot N.N."/>
        </authorList>
    </citation>
    <scope>NUCLEOTIDE SEQUENCE [LARGE SCALE GENOMIC DNA]</scope>
    <source>
        <strain evidence="2">DSM 16108</strain>
    </source>
</reference>
<proteinExistence type="predicted"/>
<evidence type="ECO:0000259" key="1">
    <source>
        <dbReference type="Pfam" id="PF05598"/>
    </source>
</evidence>
<gene>
    <name evidence="2" type="ORF">SAMN04488569_103230</name>
    <name evidence="3" type="ORF">SAMN04488569_10887</name>
</gene>